<dbReference type="RefSeq" id="WP_252855299.1">
    <property type="nucleotide sequence ID" value="NZ_JAMXLR010000090.1"/>
</dbReference>
<feature type="region of interest" description="Disordered" evidence="1">
    <location>
        <begin position="374"/>
        <end position="441"/>
    </location>
</feature>
<gene>
    <name evidence="4" type="ORF">NG895_25085</name>
</gene>
<evidence type="ECO:0000256" key="1">
    <source>
        <dbReference type="SAM" id="MobiDB-lite"/>
    </source>
</evidence>
<dbReference type="SMART" id="SM00564">
    <property type="entry name" value="PQQ"/>
    <property type="match status" value="4"/>
</dbReference>
<dbReference type="InterPro" id="IPR018391">
    <property type="entry name" value="PQQ_b-propeller_rpt"/>
</dbReference>
<evidence type="ECO:0000313" key="5">
    <source>
        <dbReference type="Proteomes" id="UP001155241"/>
    </source>
</evidence>
<evidence type="ECO:0000313" key="4">
    <source>
        <dbReference type="EMBL" id="MCO6047187.1"/>
    </source>
</evidence>
<evidence type="ECO:0000259" key="3">
    <source>
        <dbReference type="Pfam" id="PF13360"/>
    </source>
</evidence>
<dbReference type="Proteomes" id="UP001155241">
    <property type="component" value="Unassembled WGS sequence"/>
</dbReference>
<dbReference type="InterPro" id="IPR011047">
    <property type="entry name" value="Quinoprotein_ADH-like_sf"/>
</dbReference>
<dbReference type="EMBL" id="JAMXLR010000090">
    <property type="protein sequence ID" value="MCO6047187.1"/>
    <property type="molecule type" value="Genomic_DNA"/>
</dbReference>
<feature type="compositionally biased region" description="Low complexity" evidence="1">
    <location>
        <begin position="378"/>
        <end position="411"/>
    </location>
</feature>
<dbReference type="AlphaFoldDB" id="A0A9X2JJ39"/>
<keyword evidence="5" id="KW-1185">Reference proteome</keyword>
<reference evidence="4" key="1">
    <citation type="submission" date="2022-06" db="EMBL/GenBank/DDBJ databases">
        <title>Aeoliella straminimaris, a novel planctomycete from sediments.</title>
        <authorList>
            <person name="Vitorino I.R."/>
            <person name="Lage O.M."/>
        </authorList>
    </citation>
    <scope>NUCLEOTIDE SEQUENCE</scope>
    <source>
        <strain evidence="4">ICT_H6.2</strain>
    </source>
</reference>
<dbReference type="SUPFAM" id="SSF50998">
    <property type="entry name" value="Quinoprotein alcohol dehydrogenase-like"/>
    <property type="match status" value="2"/>
</dbReference>
<organism evidence="4 5">
    <name type="scientific">Aeoliella straminimaris</name>
    <dbReference type="NCBI Taxonomy" id="2954799"/>
    <lineage>
        <taxon>Bacteria</taxon>
        <taxon>Pseudomonadati</taxon>
        <taxon>Planctomycetota</taxon>
        <taxon>Planctomycetia</taxon>
        <taxon>Pirellulales</taxon>
        <taxon>Lacipirellulaceae</taxon>
        <taxon>Aeoliella</taxon>
    </lineage>
</organism>
<dbReference type="Gene3D" id="2.130.10.10">
    <property type="entry name" value="YVTN repeat-like/Quinoprotein amine dehydrogenase"/>
    <property type="match status" value="2"/>
</dbReference>
<name>A0A9X2JJ39_9BACT</name>
<dbReference type="Pfam" id="PF13360">
    <property type="entry name" value="PQQ_2"/>
    <property type="match status" value="2"/>
</dbReference>
<feature type="chain" id="PRO_5040805808" evidence="2">
    <location>
        <begin position="32"/>
        <end position="441"/>
    </location>
</feature>
<feature type="domain" description="Pyrrolo-quinoline quinone repeat" evidence="3">
    <location>
        <begin position="225"/>
        <end position="338"/>
    </location>
</feature>
<dbReference type="PANTHER" id="PTHR34512:SF30">
    <property type="entry name" value="OUTER MEMBRANE PROTEIN ASSEMBLY FACTOR BAMB"/>
    <property type="match status" value="1"/>
</dbReference>
<dbReference type="InterPro" id="IPR015943">
    <property type="entry name" value="WD40/YVTN_repeat-like_dom_sf"/>
</dbReference>
<dbReference type="PANTHER" id="PTHR34512">
    <property type="entry name" value="CELL SURFACE PROTEIN"/>
    <property type="match status" value="1"/>
</dbReference>
<accession>A0A9X2JJ39</accession>
<feature type="domain" description="Pyrrolo-quinoline quinone repeat" evidence="3">
    <location>
        <begin position="34"/>
        <end position="170"/>
    </location>
</feature>
<dbReference type="InterPro" id="IPR002372">
    <property type="entry name" value="PQQ_rpt_dom"/>
</dbReference>
<evidence type="ECO:0000256" key="2">
    <source>
        <dbReference type="SAM" id="SignalP"/>
    </source>
</evidence>
<protein>
    <submittedName>
        <fullName evidence="4">PQQ-binding-like beta-propeller repeat protein</fullName>
    </submittedName>
</protein>
<sequence length="441" mass="46837">MRKSRLFRTTLSTFALLGVAVASVLANQAVASSGLVSSIDAQRSGLQRAWFSQAQLDRSRHRVEHAVLDGDSLFVLTTAGVLHSMDAETGRTNWIARIGNPDYPSLGPAANDQYVALINGSTLTVLRRDNGVEHLSRELGGGAGGGPALTSEHVYAPLFSGKVEAYSLTDDEDLVWYYSSSGRVFQPATATPESVTWPTQRGFLYVANPEANGVRYRFETNGLVNSHPTSFDGRLFFTTSNGYAYALDEATGQQLWRYSTGSSVSQSPIVVNDKLFVVSDAPALHAASLATGERQWRTGGIDRIASVSESRVYGLNRQSDLVTMDLESGVPLGRLRTSAATTAVVNTANDRIYLISDTGLVQCLHEVGADQPFVHPGAAPADAPADQADAAAPADADQPAEPAEQPAAQPEVVNPFGGGQDADDNPFGGGATDETENPFGF</sequence>
<proteinExistence type="predicted"/>
<keyword evidence="2" id="KW-0732">Signal</keyword>
<comment type="caution">
    <text evidence="4">The sequence shown here is derived from an EMBL/GenBank/DDBJ whole genome shotgun (WGS) entry which is preliminary data.</text>
</comment>
<feature type="signal peptide" evidence="2">
    <location>
        <begin position="1"/>
        <end position="31"/>
    </location>
</feature>